<dbReference type="Proteomes" id="UP000298340">
    <property type="component" value="Unassembled WGS sequence"/>
</dbReference>
<proteinExistence type="predicted"/>
<evidence type="ECO:0000259" key="1">
    <source>
        <dbReference type="Pfam" id="PF21906"/>
    </source>
</evidence>
<dbReference type="SUPFAM" id="SSF46785">
    <property type="entry name" value="Winged helix' DNA-binding domain"/>
    <property type="match status" value="1"/>
</dbReference>
<dbReference type="InterPro" id="IPR015797">
    <property type="entry name" value="NUDIX_hydrolase-like_dom_sf"/>
</dbReference>
<keyword evidence="4" id="KW-1185">Reference proteome</keyword>
<dbReference type="Proteomes" id="UP000295270">
    <property type="component" value="Unassembled WGS sequence"/>
</dbReference>
<dbReference type="InterPro" id="IPR036390">
    <property type="entry name" value="WH_DNA-bd_sf"/>
</dbReference>
<sequence length="229" mass="26661">MNNLHASKSISVDCVIFGFNQGGLEVLLIRDTENENKWRLPNDWLIKNESLDAVAKRVMNKLIGNSSNYVSQVKVFENLDKTNLNQTIIVGYFALINRGEYYMTAEGRKTDASWFKMKDTLELICDHHAIIDFSLNIIKEKTLYSSIIFNLLPEKFTLPELIRVYEAVLNRKLEKANFRKKILHMNVISAINQKQYGTSQRAASLYRFNFENSTEFKLNKEILNFNYQD</sequence>
<organism evidence="3 5">
    <name type="scientific">Flavobacterium circumlabens</name>
    <dbReference type="NCBI Taxonomy" id="2133765"/>
    <lineage>
        <taxon>Bacteria</taxon>
        <taxon>Pseudomonadati</taxon>
        <taxon>Bacteroidota</taxon>
        <taxon>Flavobacteriia</taxon>
        <taxon>Flavobacteriales</taxon>
        <taxon>Flavobacteriaceae</taxon>
        <taxon>Flavobacterium</taxon>
    </lineage>
</organism>
<dbReference type="InterPro" id="IPR054105">
    <property type="entry name" value="WHD_NrtR"/>
</dbReference>
<dbReference type="Pfam" id="PF21906">
    <property type="entry name" value="WHD_NrtR"/>
    <property type="match status" value="1"/>
</dbReference>
<dbReference type="GO" id="GO:0016787">
    <property type="term" value="F:hydrolase activity"/>
    <property type="evidence" value="ECO:0007669"/>
    <property type="project" value="UniProtKB-KW"/>
</dbReference>
<evidence type="ECO:0000313" key="5">
    <source>
        <dbReference type="Proteomes" id="UP000298340"/>
    </source>
</evidence>
<dbReference type="InterPro" id="IPR036388">
    <property type="entry name" value="WH-like_DNA-bd_sf"/>
</dbReference>
<evidence type="ECO:0000313" key="2">
    <source>
        <dbReference type="EMBL" id="TCN59528.1"/>
    </source>
</evidence>
<accession>A0A4Y7UED2</accession>
<keyword evidence="3" id="KW-0378">Hydrolase</keyword>
<dbReference type="SUPFAM" id="SSF55811">
    <property type="entry name" value="Nudix"/>
    <property type="match status" value="1"/>
</dbReference>
<protein>
    <submittedName>
        <fullName evidence="3">NUDIX hydrolase</fullName>
    </submittedName>
</protein>
<dbReference type="Gene3D" id="1.10.10.10">
    <property type="entry name" value="Winged helix-like DNA-binding domain superfamily/Winged helix DNA-binding domain"/>
    <property type="match status" value="1"/>
</dbReference>
<comment type="caution">
    <text evidence="3">The sequence shown here is derived from an EMBL/GenBank/DDBJ whole genome shotgun (WGS) entry which is preliminary data.</text>
</comment>
<dbReference type="Gene3D" id="3.90.79.10">
    <property type="entry name" value="Nucleoside Triphosphate Pyrophosphohydrolase"/>
    <property type="match status" value="1"/>
</dbReference>
<name>A0A4Y7UED2_9FLAO</name>
<reference evidence="2 4" key="1">
    <citation type="journal article" date="2015" name="Stand. Genomic Sci.">
        <title>Genomic Encyclopedia of Bacterial and Archaeal Type Strains, Phase III: the genomes of soil and plant-associated and newly described type strains.</title>
        <authorList>
            <person name="Whitman W.B."/>
            <person name="Woyke T."/>
            <person name="Klenk H.P."/>
            <person name="Zhou Y."/>
            <person name="Lilburn T.G."/>
            <person name="Beck B.J."/>
            <person name="De Vos P."/>
            <person name="Vandamme P."/>
            <person name="Eisen J.A."/>
            <person name="Garrity G."/>
            <person name="Hugenholtz P."/>
            <person name="Kyrpides N.C."/>
        </authorList>
    </citation>
    <scope>NUCLEOTIDE SEQUENCE [LARGE SCALE GENOMIC DNA]</scope>
    <source>
        <strain evidence="2 4">P5626</strain>
    </source>
</reference>
<dbReference type="OrthoDB" id="9786141at2"/>
<dbReference type="CDD" id="cd18873">
    <property type="entry name" value="NUDIX_NadM_like"/>
    <property type="match status" value="1"/>
</dbReference>
<reference evidence="3 5" key="2">
    <citation type="journal article" date="2018" name="Syst. Appl. Microbiol.">
        <title>Flavobacterium circumlabens sp. nov. and Flavobacterium cupreum sp. nov., two psychrotrophic species isolated from Antarctic environmental samples.</title>
        <authorList>
            <person name="Kralova S."/>
            <person name="Busse H.J."/>
            <person name="Svec P."/>
            <person name="Maslanova I."/>
            <person name="Stankova E."/>
            <person name="Bartak M."/>
            <person name="Sedlacek I."/>
        </authorList>
    </citation>
    <scope>NUCLEOTIDE SEQUENCE [LARGE SCALE GENOMIC DNA]</scope>
    <source>
        <strain evidence="3 5">CCM 8828</strain>
    </source>
</reference>
<dbReference type="RefSeq" id="WP_132033382.1">
    <property type="nucleotide sequence ID" value="NZ_QWDN01000002.1"/>
</dbReference>
<evidence type="ECO:0000313" key="3">
    <source>
        <dbReference type="EMBL" id="TEB44820.1"/>
    </source>
</evidence>
<dbReference type="EMBL" id="SLWA01000002">
    <property type="protein sequence ID" value="TCN59528.1"/>
    <property type="molecule type" value="Genomic_DNA"/>
</dbReference>
<reference evidence="2" key="3">
    <citation type="submission" date="2019-03" db="EMBL/GenBank/DDBJ databases">
        <authorList>
            <person name="Whitman W."/>
            <person name="Huntemann M."/>
            <person name="Clum A."/>
            <person name="Pillay M."/>
            <person name="Palaniappan K."/>
            <person name="Varghese N."/>
            <person name="Mikhailova N."/>
            <person name="Stamatis D."/>
            <person name="Reddy T."/>
            <person name="Daum C."/>
            <person name="Shapiro N."/>
            <person name="Ivanova N."/>
            <person name="Kyrpides N."/>
            <person name="Woyke T."/>
        </authorList>
    </citation>
    <scope>NUCLEOTIDE SEQUENCE</scope>
    <source>
        <strain evidence="2">P5626</strain>
    </source>
</reference>
<gene>
    <name evidence="3" type="ORF">D0809_06385</name>
    <name evidence="2" type="ORF">EV142_102146</name>
</gene>
<dbReference type="EMBL" id="QWDN01000002">
    <property type="protein sequence ID" value="TEB44820.1"/>
    <property type="molecule type" value="Genomic_DNA"/>
</dbReference>
<dbReference type="AlphaFoldDB" id="A0A4Y7UED2"/>
<feature type="domain" description="NrtR DNA-binding winged helix" evidence="1">
    <location>
        <begin position="148"/>
        <end position="208"/>
    </location>
</feature>
<evidence type="ECO:0000313" key="4">
    <source>
        <dbReference type="Proteomes" id="UP000295270"/>
    </source>
</evidence>